<protein>
    <submittedName>
        <fullName evidence="1">Uncharacterized protein</fullName>
    </submittedName>
</protein>
<gene>
    <name evidence="1" type="primary">AVEN_218219_1</name>
    <name evidence="1" type="ORF">TNCT_409351</name>
</gene>
<evidence type="ECO:0000313" key="2">
    <source>
        <dbReference type="Proteomes" id="UP000887116"/>
    </source>
</evidence>
<name>A0A8X6FUL2_TRICU</name>
<comment type="caution">
    <text evidence="1">The sequence shown here is derived from an EMBL/GenBank/DDBJ whole genome shotgun (WGS) entry which is preliminary data.</text>
</comment>
<sequence>MFSCYGESSRKRKCVPLNNSGKKVCFNEKVDICVIPSNSKELTMANFLDHMFHIGEMIFISVNTFQKQTRVHIRVYAADDRDNVSVSIQRLFPRKDSSFQFVPERALLNDENLGQLHDSYELVLKCVKNKLLTYTLSEYVMAEVDRLPEIDSFYYDVDSPHGLHELFESLFLQKFVKIHHPQREVIEETVEKKEPVLEDENNITTKILNSAPIRYQQTAKNILDFLKDRHSIISWTPEGEIIYKSERLPRTNIVSLITDLLRNRKNSPKGSTEFHAALQEINIPKNFIVNRKIFKPEKLAKSSVRKRMYAKKNAWISY</sequence>
<evidence type="ECO:0000313" key="1">
    <source>
        <dbReference type="EMBL" id="GFQ88958.1"/>
    </source>
</evidence>
<dbReference type="AlphaFoldDB" id="A0A8X6FUL2"/>
<keyword evidence="2" id="KW-1185">Reference proteome</keyword>
<organism evidence="1 2">
    <name type="scientific">Trichonephila clavata</name>
    <name type="common">Joro spider</name>
    <name type="synonym">Nephila clavata</name>
    <dbReference type="NCBI Taxonomy" id="2740835"/>
    <lineage>
        <taxon>Eukaryota</taxon>
        <taxon>Metazoa</taxon>
        <taxon>Ecdysozoa</taxon>
        <taxon>Arthropoda</taxon>
        <taxon>Chelicerata</taxon>
        <taxon>Arachnida</taxon>
        <taxon>Araneae</taxon>
        <taxon>Araneomorphae</taxon>
        <taxon>Entelegynae</taxon>
        <taxon>Araneoidea</taxon>
        <taxon>Nephilidae</taxon>
        <taxon>Trichonephila</taxon>
    </lineage>
</organism>
<reference evidence="1" key="1">
    <citation type="submission" date="2020-07" db="EMBL/GenBank/DDBJ databases">
        <title>Multicomponent nature underlies the extraordinary mechanical properties of spider dragline silk.</title>
        <authorList>
            <person name="Kono N."/>
            <person name="Nakamura H."/>
            <person name="Mori M."/>
            <person name="Yoshida Y."/>
            <person name="Ohtoshi R."/>
            <person name="Malay A.D."/>
            <person name="Moran D.A.P."/>
            <person name="Tomita M."/>
            <person name="Numata K."/>
            <person name="Arakawa K."/>
        </authorList>
    </citation>
    <scope>NUCLEOTIDE SEQUENCE</scope>
</reference>
<accession>A0A8X6FUL2</accession>
<dbReference type="EMBL" id="BMAO01003594">
    <property type="protein sequence ID" value="GFQ88958.1"/>
    <property type="molecule type" value="Genomic_DNA"/>
</dbReference>
<dbReference type="OrthoDB" id="6426908at2759"/>
<dbReference type="Proteomes" id="UP000887116">
    <property type="component" value="Unassembled WGS sequence"/>
</dbReference>
<proteinExistence type="predicted"/>